<gene>
    <name evidence="1" type="ORF">NQ314_020346</name>
</gene>
<accession>A0AAV8WL47</accession>
<comment type="caution">
    <text evidence="1">The sequence shown here is derived from an EMBL/GenBank/DDBJ whole genome shotgun (WGS) entry which is preliminary data.</text>
</comment>
<sequence>MERILDDEDINNEIKNSQCQRCKTETCNCKSKSTKPWLSENASSLQQIQSSDLTTADILEREVKNKKGLIR</sequence>
<organism evidence="1 2">
    <name type="scientific">Rhamnusium bicolor</name>
    <dbReference type="NCBI Taxonomy" id="1586634"/>
    <lineage>
        <taxon>Eukaryota</taxon>
        <taxon>Metazoa</taxon>
        <taxon>Ecdysozoa</taxon>
        <taxon>Arthropoda</taxon>
        <taxon>Hexapoda</taxon>
        <taxon>Insecta</taxon>
        <taxon>Pterygota</taxon>
        <taxon>Neoptera</taxon>
        <taxon>Endopterygota</taxon>
        <taxon>Coleoptera</taxon>
        <taxon>Polyphaga</taxon>
        <taxon>Cucujiformia</taxon>
        <taxon>Chrysomeloidea</taxon>
        <taxon>Cerambycidae</taxon>
        <taxon>Lepturinae</taxon>
        <taxon>Rhagiini</taxon>
        <taxon>Rhamnusium</taxon>
    </lineage>
</organism>
<proteinExistence type="predicted"/>
<keyword evidence="2" id="KW-1185">Reference proteome</keyword>
<evidence type="ECO:0000313" key="1">
    <source>
        <dbReference type="EMBL" id="KAJ8927224.1"/>
    </source>
</evidence>
<dbReference type="AlphaFoldDB" id="A0AAV8WL47"/>
<dbReference type="Proteomes" id="UP001162156">
    <property type="component" value="Unassembled WGS sequence"/>
</dbReference>
<name>A0AAV8WL47_9CUCU</name>
<protein>
    <submittedName>
        <fullName evidence="1">Uncharacterized protein</fullName>
    </submittedName>
</protein>
<evidence type="ECO:0000313" key="2">
    <source>
        <dbReference type="Proteomes" id="UP001162156"/>
    </source>
</evidence>
<reference evidence="1" key="1">
    <citation type="journal article" date="2023" name="Insect Mol. Biol.">
        <title>Genome sequencing provides insights into the evolution of gene families encoding plant cell wall-degrading enzymes in longhorned beetles.</title>
        <authorList>
            <person name="Shin N.R."/>
            <person name="Okamura Y."/>
            <person name="Kirsch R."/>
            <person name="Pauchet Y."/>
        </authorList>
    </citation>
    <scope>NUCLEOTIDE SEQUENCE</scope>
    <source>
        <strain evidence="1">RBIC_L_NR</strain>
    </source>
</reference>
<dbReference type="EMBL" id="JANEYF010005711">
    <property type="protein sequence ID" value="KAJ8927224.1"/>
    <property type="molecule type" value="Genomic_DNA"/>
</dbReference>